<dbReference type="Pfam" id="PF01257">
    <property type="entry name" value="2Fe-2S_thioredx"/>
    <property type="match status" value="1"/>
</dbReference>
<evidence type="ECO:0000256" key="2">
    <source>
        <dbReference type="ARBA" id="ARBA00022714"/>
    </source>
</evidence>
<comment type="cofactor">
    <cofactor evidence="7">
        <name>[2Fe-2S] cluster</name>
        <dbReference type="ChEBI" id="CHEBI:190135"/>
    </cofactor>
    <text evidence="7">Binds 1 [2Fe-2S] cluster.</text>
</comment>
<evidence type="ECO:0000256" key="4">
    <source>
        <dbReference type="ARBA" id="ARBA00023004"/>
    </source>
</evidence>
<evidence type="ECO:0000256" key="3">
    <source>
        <dbReference type="ARBA" id="ARBA00022723"/>
    </source>
</evidence>
<dbReference type="AlphaFoldDB" id="A0A6B2M492"/>
<gene>
    <name evidence="8" type="ORF">G0Q06_10715</name>
</gene>
<dbReference type="InterPro" id="IPR028431">
    <property type="entry name" value="NADP_DH_HndA-like"/>
</dbReference>
<dbReference type="PANTHER" id="PTHR43342:SF2">
    <property type="entry name" value="POTENTIAL NAD-REDUCING HYDROGENASE SUBUNIT"/>
    <property type="match status" value="1"/>
</dbReference>
<comment type="cofactor">
    <cofactor evidence="6">
        <name>[2Fe-2S] cluster</name>
        <dbReference type="ChEBI" id="CHEBI:190135"/>
    </cofactor>
</comment>
<name>A0A6B2M492_9BACT</name>
<dbReference type="Proteomes" id="UP000478417">
    <property type="component" value="Unassembled WGS sequence"/>
</dbReference>
<dbReference type="CDD" id="cd03064">
    <property type="entry name" value="TRX_Fd_NuoE"/>
    <property type="match status" value="1"/>
</dbReference>
<dbReference type="GO" id="GO:0051537">
    <property type="term" value="F:2 iron, 2 sulfur cluster binding"/>
    <property type="evidence" value="ECO:0007669"/>
    <property type="project" value="UniProtKB-KW"/>
</dbReference>
<keyword evidence="2 7" id="KW-0001">2Fe-2S</keyword>
<comment type="similarity">
    <text evidence="1">Belongs to the complex I 24 kDa subunit family.</text>
</comment>
<dbReference type="InterPro" id="IPR002023">
    <property type="entry name" value="NuoE-like"/>
</dbReference>
<organism evidence="8 9">
    <name type="scientific">Oceanipulchritudo coccoides</name>
    <dbReference type="NCBI Taxonomy" id="2706888"/>
    <lineage>
        <taxon>Bacteria</taxon>
        <taxon>Pseudomonadati</taxon>
        <taxon>Verrucomicrobiota</taxon>
        <taxon>Opitutia</taxon>
        <taxon>Puniceicoccales</taxon>
        <taxon>Oceanipulchritudinaceae</taxon>
        <taxon>Oceanipulchritudo</taxon>
    </lineage>
</organism>
<evidence type="ECO:0000313" key="9">
    <source>
        <dbReference type="Proteomes" id="UP000478417"/>
    </source>
</evidence>
<feature type="binding site" evidence="7">
    <location>
        <position position="132"/>
    </location>
    <ligand>
        <name>[2Fe-2S] cluster</name>
        <dbReference type="ChEBI" id="CHEBI:190135"/>
    </ligand>
</feature>
<protein>
    <submittedName>
        <fullName evidence="8">NAD(P)H-dependent oxidoreductase subunit E</fullName>
    </submittedName>
</protein>
<evidence type="ECO:0000256" key="5">
    <source>
        <dbReference type="ARBA" id="ARBA00023014"/>
    </source>
</evidence>
<accession>A0A6B2M492</accession>
<dbReference type="PIRSF" id="PIRSF000216">
    <property type="entry name" value="NADH_DH_24kDa"/>
    <property type="match status" value="1"/>
</dbReference>
<dbReference type="GO" id="GO:0046872">
    <property type="term" value="F:metal ion binding"/>
    <property type="evidence" value="ECO:0007669"/>
    <property type="project" value="UniProtKB-KW"/>
</dbReference>
<reference evidence="8 9" key="1">
    <citation type="submission" date="2020-02" db="EMBL/GenBank/DDBJ databases">
        <title>Albibacoteraceae fam. nov., the first described family within the subdivision 4 Verrucomicrobia.</title>
        <authorList>
            <person name="Xi F."/>
        </authorList>
    </citation>
    <scope>NUCLEOTIDE SEQUENCE [LARGE SCALE GENOMIC DNA]</scope>
    <source>
        <strain evidence="8 9">CK1056</strain>
    </source>
</reference>
<keyword evidence="5 7" id="KW-0411">Iron-sulfur</keyword>
<keyword evidence="3 7" id="KW-0479">Metal-binding</keyword>
<dbReference type="EMBL" id="JAAGNX010000003">
    <property type="protein sequence ID" value="NDV62924.1"/>
    <property type="molecule type" value="Genomic_DNA"/>
</dbReference>
<dbReference type="InterPro" id="IPR042128">
    <property type="entry name" value="NuoE_dom"/>
</dbReference>
<evidence type="ECO:0000313" key="8">
    <source>
        <dbReference type="EMBL" id="NDV62924.1"/>
    </source>
</evidence>
<dbReference type="SUPFAM" id="SSF52833">
    <property type="entry name" value="Thioredoxin-like"/>
    <property type="match status" value="1"/>
</dbReference>
<sequence>MSNTGELGYLFDWVESVQVKVRELVGEWKDREGNLIMILHAIQNEFGYVPRGVANELAKELGISLARIYEVITFYHYFRLVPPGQHNVQVCTGTACYLKGSSELIEELEKRLGVTEGEALPDSEFHLETVRCIGCCGMAPAIVIDGETHGRLCQKDVAGILENQRRGKRV</sequence>
<dbReference type="Gene3D" id="3.40.30.10">
    <property type="entry name" value="Glutaredoxin"/>
    <property type="match status" value="1"/>
</dbReference>
<feature type="binding site" evidence="7">
    <location>
        <position position="96"/>
    </location>
    <ligand>
        <name>[2Fe-2S] cluster</name>
        <dbReference type="ChEBI" id="CHEBI:190135"/>
    </ligand>
</feature>
<keyword evidence="4 7" id="KW-0408">Iron</keyword>
<evidence type="ECO:0000256" key="1">
    <source>
        <dbReference type="ARBA" id="ARBA00010643"/>
    </source>
</evidence>
<evidence type="ECO:0000256" key="6">
    <source>
        <dbReference type="ARBA" id="ARBA00034078"/>
    </source>
</evidence>
<evidence type="ECO:0000256" key="7">
    <source>
        <dbReference type="PIRSR" id="PIRSR000216-1"/>
    </source>
</evidence>
<dbReference type="InterPro" id="IPR041921">
    <property type="entry name" value="NuoE_N"/>
</dbReference>
<feature type="binding site" evidence="7">
    <location>
        <position position="136"/>
    </location>
    <ligand>
        <name>[2Fe-2S] cluster</name>
        <dbReference type="ChEBI" id="CHEBI:190135"/>
    </ligand>
</feature>
<dbReference type="PANTHER" id="PTHR43342">
    <property type="entry name" value="NADH-QUINONE OXIDOREDUCTASE, E SUBUNIT"/>
    <property type="match status" value="1"/>
</dbReference>
<comment type="caution">
    <text evidence="8">The sequence shown here is derived from an EMBL/GenBank/DDBJ whole genome shotgun (WGS) entry which is preliminary data.</text>
</comment>
<dbReference type="InterPro" id="IPR036249">
    <property type="entry name" value="Thioredoxin-like_sf"/>
</dbReference>
<dbReference type="GO" id="GO:0016491">
    <property type="term" value="F:oxidoreductase activity"/>
    <property type="evidence" value="ECO:0007669"/>
    <property type="project" value="InterPro"/>
</dbReference>
<feature type="binding site" evidence="7">
    <location>
        <position position="91"/>
    </location>
    <ligand>
        <name>[2Fe-2S] cluster</name>
        <dbReference type="ChEBI" id="CHEBI:190135"/>
    </ligand>
</feature>
<keyword evidence="9" id="KW-1185">Reference proteome</keyword>
<proteinExistence type="inferred from homology"/>
<dbReference type="Gene3D" id="1.10.10.1590">
    <property type="entry name" value="NADH-quinone oxidoreductase subunit E"/>
    <property type="match status" value="1"/>
</dbReference>